<reference evidence="2 3" key="1">
    <citation type="journal article" date="2015" name="Nature">
        <title>rRNA introns, odd ribosomes, and small enigmatic genomes across a large radiation of phyla.</title>
        <authorList>
            <person name="Brown C.T."/>
            <person name="Hug L.A."/>
            <person name="Thomas B.C."/>
            <person name="Sharon I."/>
            <person name="Castelle C.J."/>
            <person name="Singh A."/>
            <person name="Wilkins M.J."/>
            <person name="Williams K.H."/>
            <person name="Banfield J.F."/>
        </authorList>
    </citation>
    <scope>NUCLEOTIDE SEQUENCE [LARGE SCALE GENOMIC DNA]</scope>
</reference>
<comment type="caution">
    <text evidence="2">The sequence shown here is derived from an EMBL/GenBank/DDBJ whole genome shotgun (WGS) entry which is preliminary data.</text>
</comment>
<dbReference type="GO" id="GO:0006420">
    <property type="term" value="P:arginyl-tRNA aminoacylation"/>
    <property type="evidence" value="ECO:0007669"/>
    <property type="project" value="InterPro"/>
</dbReference>
<dbReference type="Proteomes" id="UP000034069">
    <property type="component" value="Unassembled WGS sequence"/>
</dbReference>
<dbReference type="InterPro" id="IPR005148">
    <property type="entry name" value="Arg-tRNA-synth_N"/>
</dbReference>
<protein>
    <recommendedName>
        <fullName evidence="1">Arginyl tRNA synthetase N-terminal domain-containing protein</fullName>
    </recommendedName>
</protein>
<feature type="non-terminal residue" evidence="2">
    <location>
        <position position="37"/>
    </location>
</feature>
<sequence length="37" mass="4191">MDEKMGDYASNVAMILAKKEQKPPRELAEEIAEKLRG</sequence>
<dbReference type="SUPFAM" id="SSF55190">
    <property type="entry name" value="Arginyl-tRNA synthetase (ArgRS), N-terminal 'additional' domain"/>
    <property type="match status" value="1"/>
</dbReference>
<dbReference type="Pfam" id="PF03485">
    <property type="entry name" value="Arg_tRNA_synt_N"/>
    <property type="match status" value="1"/>
</dbReference>
<evidence type="ECO:0000313" key="2">
    <source>
        <dbReference type="EMBL" id="KKT35060.1"/>
    </source>
</evidence>
<evidence type="ECO:0000259" key="1">
    <source>
        <dbReference type="Pfam" id="PF03485"/>
    </source>
</evidence>
<name>A0A0G1GKJ4_9BACT</name>
<evidence type="ECO:0000313" key="3">
    <source>
        <dbReference type="Proteomes" id="UP000034069"/>
    </source>
</evidence>
<feature type="domain" description="Arginyl tRNA synthetase N-terminal" evidence="1">
    <location>
        <begin position="2"/>
        <end position="36"/>
    </location>
</feature>
<dbReference type="EMBL" id="LCHN01000023">
    <property type="protein sequence ID" value="KKT35060.1"/>
    <property type="molecule type" value="Genomic_DNA"/>
</dbReference>
<dbReference type="GO" id="GO:0005524">
    <property type="term" value="F:ATP binding"/>
    <property type="evidence" value="ECO:0007669"/>
    <property type="project" value="InterPro"/>
</dbReference>
<gene>
    <name evidence="2" type="ORF">UW23_C0023G0013</name>
</gene>
<dbReference type="InterPro" id="IPR036695">
    <property type="entry name" value="Arg-tRNA-synth_N_sf"/>
</dbReference>
<dbReference type="Gene3D" id="3.30.1360.70">
    <property type="entry name" value="Arginyl tRNA synthetase N-terminal domain"/>
    <property type="match status" value="1"/>
</dbReference>
<organism evidence="2 3">
    <name type="scientific">Candidatus Collierbacteria bacterium GW2011_GWA1_44_12</name>
    <dbReference type="NCBI Taxonomy" id="1618376"/>
    <lineage>
        <taxon>Bacteria</taxon>
        <taxon>Candidatus Collieribacteriota</taxon>
    </lineage>
</organism>
<accession>A0A0G1GKJ4</accession>
<dbReference type="GO" id="GO:0004814">
    <property type="term" value="F:arginine-tRNA ligase activity"/>
    <property type="evidence" value="ECO:0007669"/>
    <property type="project" value="InterPro"/>
</dbReference>
<proteinExistence type="predicted"/>
<dbReference type="GO" id="GO:0005737">
    <property type="term" value="C:cytoplasm"/>
    <property type="evidence" value="ECO:0007669"/>
    <property type="project" value="InterPro"/>
</dbReference>
<dbReference type="AlphaFoldDB" id="A0A0G1GKJ4"/>